<reference evidence="1" key="1">
    <citation type="submission" date="2017-07" db="EMBL/GenBank/DDBJ databases">
        <authorList>
            <person name="Mikheyev A."/>
            <person name="Grau M."/>
        </authorList>
    </citation>
    <scope>NUCLEOTIDE SEQUENCE</scope>
    <source>
        <tissue evidence="1">Venom_gland</tissue>
    </source>
</reference>
<proteinExistence type="predicted"/>
<protein>
    <submittedName>
        <fullName evidence="1">Uncharacterized protein</fullName>
    </submittedName>
</protein>
<name>A0A2D4KBE3_9SAUR</name>
<sequence>MLCPLSCWGQAGGEKTEPSAFPVVHLVPSFNIISCNFLTALSFMEELFSTAQRRGVREKEQQLIGKNGKIMKDVSLFQMSLQGFFEGARSVLLQLLSLHGFWPLLGIWAIEGVGSRSSMH</sequence>
<organism evidence="1">
    <name type="scientific">Micrurus paraensis</name>
    <dbReference type="NCBI Taxonomy" id="1970185"/>
    <lineage>
        <taxon>Eukaryota</taxon>
        <taxon>Metazoa</taxon>
        <taxon>Chordata</taxon>
        <taxon>Craniata</taxon>
        <taxon>Vertebrata</taxon>
        <taxon>Euteleostomi</taxon>
        <taxon>Lepidosauria</taxon>
        <taxon>Squamata</taxon>
        <taxon>Bifurcata</taxon>
        <taxon>Unidentata</taxon>
        <taxon>Episquamata</taxon>
        <taxon>Toxicofera</taxon>
        <taxon>Serpentes</taxon>
        <taxon>Colubroidea</taxon>
        <taxon>Elapidae</taxon>
        <taxon>Elapinae</taxon>
        <taxon>Micrurus</taxon>
    </lineage>
</organism>
<accession>A0A2D4KBE3</accession>
<dbReference type="AlphaFoldDB" id="A0A2D4KBE3"/>
<reference evidence="1" key="2">
    <citation type="submission" date="2017-11" db="EMBL/GenBank/DDBJ databases">
        <title>Coralsnake Venomics: Analyses of Venom Gland Transcriptomes and Proteomes of Six Brazilian Taxa.</title>
        <authorList>
            <person name="Aird S.D."/>
            <person name="Jorge da Silva N."/>
            <person name="Qiu L."/>
            <person name="Villar-Briones A."/>
            <person name="Aparecida-Saddi V."/>
            <person name="Campos-Telles M.P."/>
            <person name="Grau M."/>
            <person name="Mikheyev A.S."/>
        </authorList>
    </citation>
    <scope>NUCLEOTIDE SEQUENCE</scope>
    <source>
        <tissue evidence="1">Venom_gland</tissue>
    </source>
</reference>
<evidence type="ECO:0000313" key="1">
    <source>
        <dbReference type="EMBL" id="LAB06033.1"/>
    </source>
</evidence>
<dbReference type="EMBL" id="IACL01047334">
    <property type="protein sequence ID" value="LAB06033.1"/>
    <property type="molecule type" value="Transcribed_RNA"/>
</dbReference>